<evidence type="ECO:0000256" key="1">
    <source>
        <dbReference type="ARBA" id="ARBA00009156"/>
    </source>
</evidence>
<dbReference type="InterPro" id="IPR050406">
    <property type="entry name" value="FGGY_Carb_Kinase"/>
</dbReference>
<dbReference type="GO" id="GO:0016301">
    <property type="term" value="F:kinase activity"/>
    <property type="evidence" value="ECO:0007669"/>
    <property type="project" value="UniProtKB-KW"/>
</dbReference>
<dbReference type="InterPro" id="IPR018484">
    <property type="entry name" value="FGGY_N"/>
</dbReference>
<keyword evidence="3 6" id="KW-0418">Kinase</keyword>
<evidence type="ECO:0000259" key="4">
    <source>
        <dbReference type="Pfam" id="PF00370"/>
    </source>
</evidence>
<comment type="similarity">
    <text evidence="1">Belongs to the FGGY kinase family.</text>
</comment>
<dbReference type="Pfam" id="PF02782">
    <property type="entry name" value="FGGY_C"/>
    <property type="match status" value="1"/>
</dbReference>
<dbReference type="RefSeq" id="WP_090233680.1">
    <property type="nucleotide sequence ID" value="NZ_FNHW01000001.1"/>
</dbReference>
<feature type="domain" description="Carbohydrate kinase FGGY C-terminal" evidence="5">
    <location>
        <begin position="330"/>
        <end position="437"/>
    </location>
</feature>
<feature type="domain" description="Carbohydrate kinase FGGY N-terminal" evidence="4">
    <location>
        <begin position="7"/>
        <end position="244"/>
    </location>
</feature>
<dbReference type="STRING" id="459525.SAMN04488137_1551"/>
<dbReference type="EMBL" id="FNHW01000001">
    <property type="protein sequence ID" value="SDM70818.1"/>
    <property type="molecule type" value="Genomic_DNA"/>
</dbReference>
<dbReference type="OrthoDB" id="9805576at2"/>
<dbReference type="InterPro" id="IPR000577">
    <property type="entry name" value="Carb_kinase_FGGY"/>
</dbReference>
<dbReference type="InterPro" id="IPR018485">
    <property type="entry name" value="FGGY_C"/>
</dbReference>
<evidence type="ECO:0000256" key="3">
    <source>
        <dbReference type="ARBA" id="ARBA00022777"/>
    </source>
</evidence>
<proteinExistence type="inferred from homology"/>
<dbReference type="GO" id="GO:0005975">
    <property type="term" value="P:carbohydrate metabolic process"/>
    <property type="evidence" value="ECO:0007669"/>
    <property type="project" value="InterPro"/>
</dbReference>
<dbReference type="Gene3D" id="3.30.420.40">
    <property type="match status" value="2"/>
</dbReference>
<dbReference type="AlphaFoldDB" id="A0A1G9VEZ0"/>
<accession>A0A1G9VEZ0</accession>
<name>A0A1G9VEZ0_9BACL</name>
<dbReference type="PANTHER" id="PTHR43095:SF2">
    <property type="entry name" value="GLUCONOKINASE"/>
    <property type="match status" value="1"/>
</dbReference>
<evidence type="ECO:0000313" key="7">
    <source>
        <dbReference type="Proteomes" id="UP000199544"/>
    </source>
</evidence>
<evidence type="ECO:0000313" key="6">
    <source>
        <dbReference type="EMBL" id="SDM70818.1"/>
    </source>
</evidence>
<keyword evidence="7" id="KW-1185">Reference proteome</keyword>
<dbReference type="PANTHER" id="PTHR43095">
    <property type="entry name" value="SUGAR KINASE"/>
    <property type="match status" value="1"/>
</dbReference>
<dbReference type="Proteomes" id="UP000199544">
    <property type="component" value="Unassembled WGS sequence"/>
</dbReference>
<dbReference type="Pfam" id="PF00370">
    <property type="entry name" value="FGGY_N"/>
    <property type="match status" value="1"/>
</dbReference>
<evidence type="ECO:0000259" key="5">
    <source>
        <dbReference type="Pfam" id="PF02782"/>
    </source>
</evidence>
<evidence type="ECO:0000256" key="2">
    <source>
        <dbReference type="ARBA" id="ARBA00022679"/>
    </source>
</evidence>
<gene>
    <name evidence="6" type="ORF">SAMN04488137_1551</name>
</gene>
<sequence>MSDKKGYLVFDIGTGNARVAVVSVNGEVLVIERDDIQYETESLYPDSRYFSPKRLWNQVVGLAKQALLKAAHIEIIGITSTSQRQGIVLLDDNGDPFLGLPNIDNRGREWEASITDRDQLFRLTGRLPSALFSGLKLYGLKQRQPELFERVRQFTSISEWVLYQLNGTVVYEPSQATETLLYDVANNEWSPYLCDVFDVPLSFLPKIKASGTVVGTITEEARRKIGIEQSIPVIVGGGDTQLAVKSTGANAGDIVVVSGTTTPIVQISDHFGTSEEQSYWTNTHSEKGQWLFETNPGITGLNYQKLKSIFYQNDSYETMDAEISEIKGDNACVSALGSYVSSDKNALAKGGFIFETPISPNLKRAHFVCAALKEIAFSVKWNYDFLTKQQKDLKIWGCGGGFQSRFLTQFMANLLNKPIHVKEGFEHGSIAGAAVICNETLNLDQETATSLSIYEPEGHNIEFALYEEWKQTQHFFAELRNKTAVTSS</sequence>
<keyword evidence="2" id="KW-0808">Transferase</keyword>
<dbReference type="SUPFAM" id="SSF53067">
    <property type="entry name" value="Actin-like ATPase domain"/>
    <property type="match status" value="2"/>
</dbReference>
<dbReference type="PIRSF" id="PIRSF000538">
    <property type="entry name" value="GlpK"/>
    <property type="match status" value="1"/>
</dbReference>
<reference evidence="7" key="1">
    <citation type="submission" date="2016-10" db="EMBL/GenBank/DDBJ databases">
        <authorList>
            <person name="Varghese N."/>
            <person name="Submissions S."/>
        </authorList>
    </citation>
    <scope>NUCLEOTIDE SEQUENCE [LARGE SCALE GENOMIC DNA]</scope>
    <source>
        <strain evidence="7">CGMCC 1.6854</strain>
    </source>
</reference>
<dbReference type="InterPro" id="IPR043129">
    <property type="entry name" value="ATPase_NBD"/>
</dbReference>
<protein>
    <submittedName>
        <fullName evidence="6">Autoinducer 2 (AI-2) kinase</fullName>
    </submittedName>
</protein>
<dbReference type="CDD" id="cd07798">
    <property type="entry name" value="ASKHA_NBD_FGGY_YoaC-like"/>
    <property type="match status" value="1"/>
</dbReference>
<organism evidence="6 7">
    <name type="scientific">Fictibacillus solisalsi</name>
    <dbReference type="NCBI Taxonomy" id="459525"/>
    <lineage>
        <taxon>Bacteria</taxon>
        <taxon>Bacillati</taxon>
        <taxon>Bacillota</taxon>
        <taxon>Bacilli</taxon>
        <taxon>Bacillales</taxon>
        <taxon>Fictibacillaceae</taxon>
        <taxon>Fictibacillus</taxon>
    </lineage>
</organism>